<dbReference type="Gene3D" id="1.10.287.1490">
    <property type="match status" value="2"/>
</dbReference>
<dbReference type="Proteomes" id="UP001221757">
    <property type="component" value="Unassembled WGS sequence"/>
</dbReference>
<evidence type="ECO:0000256" key="2">
    <source>
        <dbReference type="SAM" id="MobiDB-lite"/>
    </source>
</evidence>
<evidence type="ECO:0000313" key="4">
    <source>
        <dbReference type="Proteomes" id="UP001221757"/>
    </source>
</evidence>
<evidence type="ECO:0000256" key="1">
    <source>
        <dbReference type="SAM" id="Coils"/>
    </source>
</evidence>
<gene>
    <name evidence="3" type="ORF">B0H17DRAFT_1149904</name>
</gene>
<feature type="region of interest" description="Disordered" evidence="2">
    <location>
        <begin position="102"/>
        <end position="126"/>
    </location>
</feature>
<feature type="coiled-coil region" evidence="1">
    <location>
        <begin position="527"/>
        <end position="554"/>
    </location>
</feature>
<organism evidence="3 4">
    <name type="scientific">Mycena rosella</name>
    <name type="common">Pink bonnet</name>
    <name type="synonym">Agaricus rosellus</name>
    <dbReference type="NCBI Taxonomy" id="1033263"/>
    <lineage>
        <taxon>Eukaryota</taxon>
        <taxon>Fungi</taxon>
        <taxon>Dikarya</taxon>
        <taxon>Basidiomycota</taxon>
        <taxon>Agaricomycotina</taxon>
        <taxon>Agaricomycetes</taxon>
        <taxon>Agaricomycetidae</taxon>
        <taxon>Agaricales</taxon>
        <taxon>Marasmiineae</taxon>
        <taxon>Mycenaceae</taxon>
        <taxon>Mycena</taxon>
    </lineage>
</organism>
<reference evidence="3" key="1">
    <citation type="submission" date="2023-03" db="EMBL/GenBank/DDBJ databases">
        <title>Massive genome expansion in bonnet fungi (Mycena s.s.) driven by repeated elements and novel gene families across ecological guilds.</title>
        <authorList>
            <consortium name="Lawrence Berkeley National Laboratory"/>
            <person name="Harder C.B."/>
            <person name="Miyauchi S."/>
            <person name="Viragh M."/>
            <person name="Kuo A."/>
            <person name="Thoen E."/>
            <person name="Andreopoulos B."/>
            <person name="Lu D."/>
            <person name="Skrede I."/>
            <person name="Drula E."/>
            <person name="Henrissat B."/>
            <person name="Morin E."/>
            <person name="Kohler A."/>
            <person name="Barry K."/>
            <person name="LaButti K."/>
            <person name="Morin E."/>
            <person name="Salamov A."/>
            <person name="Lipzen A."/>
            <person name="Mereny Z."/>
            <person name="Hegedus B."/>
            <person name="Baldrian P."/>
            <person name="Stursova M."/>
            <person name="Weitz H."/>
            <person name="Taylor A."/>
            <person name="Grigoriev I.V."/>
            <person name="Nagy L.G."/>
            <person name="Martin F."/>
            <person name="Kauserud H."/>
        </authorList>
    </citation>
    <scope>NUCLEOTIDE SEQUENCE</scope>
    <source>
        <strain evidence="3">CBHHK067</strain>
    </source>
</reference>
<accession>A0AAD7FR95</accession>
<keyword evidence="1" id="KW-0175">Coiled coil</keyword>
<keyword evidence="4" id="KW-1185">Reference proteome</keyword>
<dbReference type="EMBL" id="JARKIE010000487">
    <property type="protein sequence ID" value="KAJ7633712.1"/>
    <property type="molecule type" value="Genomic_DNA"/>
</dbReference>
<dbReference type="AlphaFoldDB" id="A0AAD7FR95"/>
<name>A0AAD7FR95_MYCRO</name>
<feature type="region of interest" description="Disordered" evidence="2">
    <location>
        <begin position="371"/>
        <end position="390"/>
    </location>
</feature>
<feature type="compositionally biased region" description="Basic and acidic residues" evidence="2">
    <location>
        <begin position="117"/>
        <end position="126"/>
    </location>
</feature>
<sequence>MYQGVKRAVEHEGTLDYRIGHGARARENVLAHMPAVLAVPGPRVLDWLETHVVDRQKLFSDSKEATEEGRKKCVAKGSKSICYTGIAKDVFSVDDDAGVRDAVGTGDGSSRSAARKPMGDGEKEQKRATVNNPITSENVRFQCCRIFRAGLQAEFYREFASRAIKKVYLIVDSVLRGIHVTLLSFTVISMNSGEVVLQKLALLAQYVDEQPARINALEEELETLRRSAVEFKQCIRQLESERGRLRQQVVYLDHVVKTNKEELRRFCVTAEERIRELEVEGDCLRQKVVSLEDSLGIKDQELSRSADRVRKLERQRESLKQEIRRVEANMKIKREESDVVLFERDTLNQQALFLRDTVQGLQEASQLVKRRTASVGVGTEDDPGHSDARRKVKIEPESSAPEHNTVLKETRQKFQNERQCKEALQTKCTGLETQILRSMQIAAHELGETLETVRTESRELDRDIGALYQVLHTLREKLDSVTTEYEILQMQNHGLHETCRETNELVERLQETVEENCASTNLYRGEYNRVKAQRTELREKVADLENQIVKSSEASAPPVAVAQPHVAALSLDPFVIAHYRKYMDALPGPTVAQPKLCRVKPVCDIRSPLLDYIAQNPTLQRSTYCPTYHRGSSTDKAFGSLNRVLYAPGRIWGLANRQYLLFSPTHRYEAETENWVSTTQDLVDGSARELFIQKPGCVKYAGTYKCHNFSKLFPGGIAMPSCVSAAVHDAAGLSRIADPEQVIAQHFSDGILRVHATGLQCLGFDGALYDSFRQLFVGPRTKGGKRKHQSENGVEEDGVKRRKT</sequence>
<evidence type="ECO:0000313" key="3">
    <source>
        <dbReference type="EMBL" id="KAJ7633712.1"/>
    </source>
</evidence>
<feature type="region of interest" description="Disordered" evidence="2">
    <location>
        <begin position="780"/>
        <end position="804"/>
    </location>
</feature>
<proteinExistence type="predicted"/>
<feature type="coiled-coil region" evidence="1">
    <location>
        <begin position="207"/>
        <end position="336"/>
    </location>
</feature>
<protein>
    <submittedName>
        <fullName evidence="3">Uncharacterized protein</fullName>
    </submittedName>
</protein>
<comment type="caution">
    <text evidence="3">The sequence shown here is derived from an EMBL/GenBank/DDBJ whole genome shotgun (WGS) entry which is preliminary data.</text>
</comment>